<dbReference type="AlphaFoldDB" id="Q1PWN3"/>
<keyword evidence="11 14" id="KW-1133">Transmembrane helix</keyword>
<evidence type="ECO:0000259" key="18">
    <source>
        <dbReference type="PROSITE" id="PS50885"/>
    </source>
</evidence>
<dbReference type="InterPro" id="IPR000700">
    <property type="entry name" value="PAS-assoc_C"/>
</dbReference>
<keyword evidence="10" id="KW-0067">ATP-binding</keyword>
<keyword evidence="5" id="KW-0597">Phosphoprotein</keyword>
<dbReference type="InterPro" id="IPR029016">
    <property type="entry name" value="GAF-like_dom_sf"/>
</dbReference>
<evidence type="ECO:0000256" key="2">
    <source>
        <dbReference type="ARBA" id="ARBA00004651"/>
    </source>
</evidence>
<dbReference type="SUPFAM" id="SSF55781">
    <property type="entry name" value="GAF domain-like"/>
    <property type="match status" value="1"/>
</dbReference>
<evidence type="ECO:0000259" key="15">
    <source>
        <dbReference type="PROSITE" id="PS50109"/>
    </source>
</evidence>
<dbReference type="EC" id="2.7.13.3" evidence="3"/>
<dbReference type="Pfam" id="PF13426">
    <property type="entry name" value="PAS_9"/>
    <property type="match status" value="2"/>
</dbReference>
<evidence type="ECO:0000256" key="6">
    <source>
        <dbReference type="ARBA" id="ARBA00022679"/>
    </source>
</evidence>
<evidence type="ECO:0000259" key="17">
    <source>
        <dbReference type="PROSITE" id="PS50113"/>
    </source>
</evidence>
<dbReference type="SUPFAM" id="SSF55874">
    <property type="entry name" value="ATPase domain of HSP90 chaperone/DNA topoisomerase II/histidine kinase"/>
    <property type="match status" value="1"/>
</dbReference>
<dbReference type="Gene3D" id="1.10.287.130">
    <property type="match status" value="1"/>
</dbReference>
<dbReference type="PROSITE" id="PS50109">
    <property type="entry name" value="HIS_KIN"/>
    <property type="match status" value="1"/>
</dbReference>
<feature type="transmembrane region" description="Helical" evidence="14">
    <location>
        <begin position="346"/>
        <end position="367"/>
    </location>
</feature>
<reference evidence="19" key="1">
    <citation type="journal article" date="2006" name="Nature">
        <title>Deciphering the evolution and metabolism of an anammox bacterium from a community genome.</title>
        <authorList>
            <person name="Strous M."/>
            <person name="Pelletier E."/>
            <person name="Mangenot S."/>
            <person name="Rattei T."/>
            <person name="Lehner A."/>
            <person name="Taylor M.W."/>
            <person name="Horn M."/>
            <person name="Daims H."/>
            <person name="Bartol-Mavel D."/>
            <person name="Wincker P."/>
            <person name="Barbe V."/>
            <person name="Fonknechten N."/>
            <person name="Vallenet D."/>
            <person name="Segurens B."/>
            <person name="Schenowitz-Truong C."/>
            <person name="Medigue C."/>
            <person name="Collingro A."/>
            <person name="Snel B."/>
            <person name="Dutilh B.E."/>
            <person name="OpDenCamp H.J.M."/>
            <person name="vanDerDrift C."/>
            <person name="Cirpus I."/>
            <person name="vanDePas-Schoonen K.T."/>
            <person name="Harhangi H.R."/>
            <person name="vanNiftrik L."/>
            <person name="Schmid M."/>
            <person name="Keltjens J."/>
            <person name="vanDeVossenberg J."/>
            <person name="Kartal B."/>
            <person name="Meier H."/>
            <person name="Frishman D."/>
            <person name="Huynen M.A."/>
            <person name="Mewes H."/>
            <person name="Weissenbach J."/>
            <person name="Jetten M.S.M."/>
            <person name="Wagner M."/>
            <person name="LePaslier D."/>
        </authorList>
    </citation>
    <scope>NUCLEOTIDE SEQUENCE</scope>
</reference>
<dbReference type="SMART" id="SM00387">
    <property type="entry name" value="HATPase_c"/>
    <property type="match status" value="1"/>
</dbReference>
<dbReference type="InterPro" id="IPR013655">
    <property type="entry name" value="PAS_fold_3"/>
</dbReference>
<proteinExistence type="predicted"/>
<dbReference type="SUPFAM" id="SSF158472">
    <property type="entry name" value="HAMP domain-like"/>
    <property type="match status" value="1"/>
</dbReference>
<dbReference type="SMART" id="SM00388">
    <property type="entry name" value="HisKA"/>
    <property type="match status" value="1"/>
</dbReference>
<dbReference type="CDD" id="cd00082">
    <property type="entry name" value="HisKA"/>
    <property type="match status" value="1"/>
</dbReference>
<name>Q1PWN3_KUEST</name>
<dbReference type="PROSITE" id="PS50113">
    <property type="entry name" value="PAC"/>
    <property type="match status" value="3"/>
</dbReference>
<dbReference type="InterPro" id="IPR033479">
    <property type="entry name" value="dCache_1"/>
</dbReference>
<dbReference type="EMBL" id="CT573073">
    <property type="protein sequence ID" value="CAJ71639.1"/>
    <property type="molecule type" value="Genomic_DNA"/>
</dbReference>
<feature type="domain" description="PAS" evidence="16">
    <location>
        <begin position="427"/>
        <end position="484"/>
    </location>
</feature>
<gene>
    <name evidence="19" type="ORF">kustc0894</name>
</gene>
<evidence type="ECO:0000259" key="16">
    <source>
        <dbReference type="PROSITE" id="PS50112"/>
    </source>
</evidence>
<feature type="domain" description="PAC" evidence="17">
    <location>
        <begin position="939"/>
        <end position="991"/>
    </location>
</feature>
<evidence type="ECO:0000256" key="14">
    <source>
        <dbReference type="SAM" id="Phobius"/>
    </source>
</evidence>
<dbReference type="InterPro" id="IPR005467">
    <property type="entry name" value="His_kinase_dom"/>
</dbReference>
<dbReference type="PANTHER" id="PTHR43065">
    <property type="entry name" value="SENSOR HISTIDINE KINASE"/>
    <property type="match status" value="1"/>
</dbReference>
<feature type="domain" description="HAMP" evidence="18">
    <location>
        <begin position="370"/>
        <end position="422"/>
    </location>
</feature>
<dbReference type="InterPro" id="IPR000014">
    <property type="entry name" value="PAS"/>
</dbReference>
<organism evidence="19">
    <name type="scientific">Kuenenia stuttgartiensis</name>
    <dbReference type="NCBI Taxonomy" id="174633"/>
    <lineage>
        <taxon>Bacteria</taxon>
        <taxon>Pseudomonadati</taxon>
        <taxon>Planctomycetota</taxon>
        <taxon>Candidatus Brocadiia</taxon>
        <taxon>Candidatus Brocadiales</taxon>
        <taxon>Candidatus Brocadiaceae</taxon>
        <taxon>Candidatus Kuenenia</taxon>
    </lineage>
</organism>
<evidence type="ECO:0000256" key="8">
    <source>
        <dbReference type="ARBA" id="ARBA00022741"/>
    </source>
</evidence>
<feature type="domain" description="PAC" evidence="17">
    <location>
        <begin position="647"/>
        <end position="699"/>
    </location>
</feature>
<dbReference type="Pfam" id="PF00672">
    <property type="entry name" value="HAMP"/>
    <property type="match status" value="1"/>
</dbReference>
<dbReference type="PROSITE" id="PS50112">
    <property type="entry name" value="PAS"/>
    <property type="match status" value="3"/>
</dbReference>
<dbReference type="NCBIfam" id="TIGR00229">
    <property type="entry name" value="sensory_box"/>
    <property type="match status" value="3"/>
</dbReference>
<dbReference type="SUPFAM" id="SSF103190">
    <property type="entry name" value="Sensory domain-like"/>
    <property type="match status" value="1"/>
</dbReference>
<evidence type="ECO:0000256" key="12">
    <source>
        <dbReference type="ARBA" id="ARBA00023012"/>
    </source>
</evidence>
<dbReference type="Pfam" id="PF02518">
    <property type="entry name" value="HATPase_c"/>
    <property type="match status" value="1"/>
</dbReference>
<dbReference type="GO" id="GO:0005886">
    <property type="term" value="C:plasma membrane"/>
    <property type="evidence" value="ECO:0007669"/>
    <property type="project" value="UniProtKB-SubCell"/>
</dbReference>
<dbReference type="SUPFAM" id="SSF47384">
    <property type="entry name" value="Homodimeric domain of signal transducing histidine kinase"/>
    <property type="match status" value="1"/>
</dbReference>
<feature type="transmembrane region" description="Helical" evidence="14">
    <location>
        <begin position="41"/>
        <end position="60"/>
    </location>
</feature>
<protein>
    <recommendedName>
        <fullName evidence="3">histidine kinase</fullName>
        <ecNumber evidence="3">2.7.13.3</ecNumber>
    </recommendedName>
</protein>
<keyword evidence="7 14" id="KW-0812">Transmembrane</keyword>
<keyword evidence="13 14" id="KW-0472">Membrane</keyword>
<dbReference type="SMART" id="SM00086">
    <property type="entry name" value="PAC"/>
    <property type="match status" value="3"/>
</dbReference>
<keyword evidence="6" id="KW-0808">Transferase</keyword>
<dbReference type="InterPro" id="IPR036890">
    <property type="entry name" value="HATPase_C_sf"/>
</dbReference>
<dbReference type="InterPro" id="IPR003018">
    <property type="entry name" value="GAF"/>
</dbReference>
<dbReference type="InterPro" id="IPR003594">
    <property type="entry name" value="HATPase_dom"/>
</dbReference>
<dbReference type="Pfam" id="PF00512">
    <property type="entry name" value="HisKA"/>
    <property type="match status" value="1"/>
</dbReference>
<dbReference type="InterPro" id="IPR035965">
    <property type="entry name" value="PAS-like_dom_sf"/>
</dbReference>
<dbReference type="Gene3D" id="3.30.450.40">
    <property type="match status" value="1"/>
</dbReference>
<evidence type="ECO:0000256" key="5">
    <source>
        <dbReference type="ARBA" id="ARBA00022553"/>
    </source>
</evidence>
<dbReference type="Gene3D" id="3.30.565.10">
    <property type="entry name" value="Histidine kinase-like ATPase, C-terminal domain"/>
    <property type="match status" value="1"/>
</dbReference>
<feature type="domain" description="Histidine kinase" evidence="15">
    <location>
        <begin position="1004"/>
        <end position="1217"/>
    </location>
</feature>
<keyword evidence="8" id="KW-0547">Nucleotide-binding</keyword>
<dbReference type="InterPro" id="IPR004358">
    <property type="entry name" value="Sig_transdc_His_kin-like_C"/>
</dbReference>
<dbReference type="GO" id="GO:0000155">
    <property type="term" value="F:phosphorelay sensor kinase activity"/>
    <property type="evidence" value="ECO:0007669"/>
    <property type="project" value="InterPro"/>
</dbReference>
<comment type="catalytic activity">
    <reaction evidence="1">
        <text>ATP + protein L-histidine = ADP + protein N-phospho-L-histidine.</text>
        <dbReference type="EC" id="2.7.13.3"/>
    </reaction>
</comment>
<dbReference type="PRINTS" id="PR00344">
    <property type="entry name" value="BCTRLSENSOR"/>
</dbReference>
<dbReference type="GO" id="GO:0005524">
    <property type="term" value="F:ATP binding"/>
    <property type="evidence" value="ECO:0007669"/>
    <property type="project" value="UniProtKB-KW"/>
</dbReference>
<dbReference type="Gene3D" id="6.10.340.10">
    <property type="match status" value="1"/>
</dbReference>
<sequence>MFFHIFLPIHLSVTIIKRERDNGYFKTKKRPLMFRSIRIKLIFFFLLAVLTPLLVMRLIAYPTARKAIHETTINNLQLITSKKAFLLNDRLKKIRRDAEHLAKNPFMAAAVCLAKADNTTTTRFVSLLSTENNLHEFIISDIDGNICVSTDGSIIGLNIAGSKGFLQAGGGEICFSETPPITTFDTLEAQNWQAIFNTLYAYIPIKENGHIVGIVVLKSDLSFLSKEILEIPHGDNYAVHIINREGQFIAGLAPGKLLHTTGNFAKEMPLKTLLTEPGTNQFTRSVKACLAGANGYDMIGYVNNAGKTVLGAWHWVPELQWGIIVEVDADKISLVMNELKNSISKILSYLTVAGIIMAISGIAFAFITGQKIGTPILTLTKATRKMSAGDFSQRVEINTRDEIQELGDAFNVMSASVQGKTTALEEATNFLKSILVSSTEHSIIASDLCGNILEFNEGATRMFQYAPEQMINKSNIKMLYTREEILSGKFQKILKSALFTGSYKDEMKLVRKDGKTFTGYTTITRRNSFSGSPTGYVIIIRDITEQKLLEEEVNNYTVHLERIIEERTHKLIISEEKYKRLFESSKDVVFFCDINCQFVDINQAGIELFGYDTKNDILQLNLIHHLFYKASEGKIIKETINKNGYVKDFEIALKRKDGSKIPCMMTGSLRRDMRNNIIGYEGIIIDLTEWKKIEQEKDILNNINKILASRLDIREVYKSLSEEFHKVIAFDRLSIALLDEKRVEFLTFAVSKDYRFSELEEGVQYSKQGTLAGKVVEDGEFFVVHDTSRGPFSTDPILSKEGIKSRLSVPLICKGEIIGSLNFGSKKVNNFTEAHVDVINKIVPQLAIAIDNTRLFDRIKYSEEKYRNLVEDIEDIIFRLDKNGRFMFLNNALKNVTGYLPQEFYDAPSLAFKIIHKDDVALVKHITKEIIGGRTKVFKGLEYRVYCKNGKELWFSQNTYPIKNKNGCVIGVEGIIQDITEKKKIEEQIRRSERLASIGELAASIAHEIRNPLGAISNSVCMLKRDLVLSDDDKNLFNMVVEETEWLNNIISNFLTFAHPAEYHFTKSDIAKMVEETLILLKKDARFNGNIRIKKNYSKALPKIFLDRIWIKKVFWNLLINSIDAMPNGGEISISLKKTGVPNDDKIEIIISDSGIGIPPERIKKIFEPFFTTKKSRGTGLGLSIVHRILDNHDGTIDVKSIQNRGTIFTIRLPLNNKKSRTVSV</sequence>
<evidence type="ECO:0000256" key="7">
    <source>
        <dbReference type="ARBA" id="ARBA00022692"/>
    </source>
</evidence>
<dbReference type="CDD" id="cd00130">
    <property type="entry name" value="PAS"/>
    <property type="match status" value="3"/>
</dbReference>
<keyword evidence="12" id="KW-0902">Two-component regulatory system</keyword>
<evidence type="ECO:0000256" key="4">
    <source>
        <dbReference type="ARBA" id="ARBA00022475"/>
    </source>
</evidence>
<keyword evidence="4" id="KW-1003">Cell membrane</keyword>
<accession>Q1PWN3</accession>
<keyword evidence="9 19" id="KW-0418">Kinase</keyword>
<dbReference type="PROSITE" id="PS50885">
    <property type="entry name" value="HAMP"/>
    <property type="match status" value="1"/>
</dbReference>
<dbReference type="InterPro" id="IPR036097">
    <property type="entry name" value="HisK_dim/P_sf"/>
</dbReference>
<dbReference type="Pfam" id="PF08447">
    <property type="entry name" value="PAS_3"/>
    <property type="match status" value="1"/>
</dbReference>
<dbReference type="InterPro" id="IPR003660">
    <property type="entry name" value="HAMP_dom"/>
</dbReference>
<dbReference type="SMART" id="SM00091">
    <property type="entry name" value="PAS"/>
    <property type="match status" value="3"/>
</dbReference>
<evidence type="ECO:0000256" key="11">
    <source>
        <dbReference type="ARBA" id="ARBA00022989"/>
    </source>
</evidence>
<feature type="domain" description="PAC" evidence="17">
    <location>
        <begin position="503"/>
        <end position="555"/>
    </location>
</feature>
<evidence type="ECO:0000256" key="1">
    <source>
        <dbReference type="ARBA" id="ARBA00000085"/>
    </source>
</evidence>
<dbReference type="Gene3D" id="3.30.450.20">
    <property type="entry name" value="PAS domain"/>
    <property type="match status" value="4"/>
</dbReference>
<dbReference type="CDD" id="cd06225">
    <property type="entry name" value="HAMP"/>
    <property type="match status" value="1"/>
</dbReference>
<dbReference type="InterPro" id="IPR029151">
    <property type="entry name" value="Sensor-like_sf"/>
</dbReference>
<evidence type="ECO:0000256" key="10">
    <source>
        <dbReference type="ARBA" id="ARBA00022840"/>
    </source>
</evidence>
<evidence type="ECO:0000313" key="19">
    <source>
        <dbReference type="EMBL" id="CAJ71639.1"/>
    </source>
</evidence>
<dbReference type="PANTHER" id="PTHR43065:SF10">
    <property type="entry name" value="PEROXIDE STRESS-ACTIVATED HISTIDINE KINASE MAK3"/>
    <property type="match status" value="1"/>
</dbReference>
<dbReference type="SMART" id="SM00304">
    <property type="entry name" value="HAMP"/>
    <property type="match status" value="1"/>
</dbReference>
<feature type="domain" description="PAS" evidence="16">
    <location>
        <begin position="574"/>
        <end position="611"/>
    </location>
</feature>
<evidence type="ECO:0000256" key="13">
    <source>
        <dbReference type="ARBA" id="ARBA00023136"/>
    </source>
</evidence>
<dbReference type="InterPro" id="IPR003661">
    <property type="entry name" value="HisK_dim/P_dom"/>
</dbReference>
<evidence type="ECO:0000256" key="3">
    <source>
        <dbReference type="ARBA" id="ARBA00012438"/>
    </source>
</evidence>
<dbReference type="Pfam" id="PF02743">
    <property type="entry name" value="dCache_1"/>
    <property type="match status" value="1"/>
</dbReference>
<dbReference type="InterPro" id="IPR001610">
    <property type="entry name" value="PAC"/>
</dbReference>
<feature type="domain" description="PAS" evidence="16">
    <location>
        <begin position="862"/>
        <end position="934"/>
    </location>
</feature>
<reference evidence="19" key="2">
    <citation type="submission" date="2006-01" db="EMBL/GenBank/DDBJ databases">
        <authorList>
            <person name="Genoscope"/>
        </authorList>
    </citation>
    <scope>NUCLEOTIDE SEQUENCE</scope>
</reference>
<comment type="subcellular location">
    <subcellularLocation>
        <location evidence="2">Cell membrane</location>
        <topology evidence="2">Multi-pass membrane protein</topology>
    </subcellularLocation>
</comment>
<dbReference type="Pfam" id="PF13185">
    <property type="entry name" value="GAF_2"/>
    <property type="match status" value="1"/>
</dbReference>
<dbReference type="SMART" id="SM00065">
    <property type="entry name" value="GAF"/>
    <property type="match status" value="1"/>
</dbReference>
<dbReference type="SUPFAM" id="SSF55785">
    <property type="entry name" value="PYP-like sensor domain (PAS domain)"/>
    <property type="match status" value="3"/>
</dbReference>
<evidence type="ECO:0000256" key="9">
    <source>
        <dbReference type="ARBA" id="ARBA00022777"/>
    </source>
</evidence>